<name>A0A380W7T3_AFIFE</name>
<dbReference type="AlphaFoldDB" id="A0A380W7T3"/>
<accession>A0A380W7T3</accession>
<protein>
    <submittedName>
        <fullName evidence="3">Uncharacterized protein</fullName>
    </submittedName>
</protein>
<gene>
    <name evidence="3" type="ORF">NCTC12722_02223</name>
</gene>
<feature type="chain" id="PRO_5016837972" evidence="2">
    <location>
        <begin position="19"/>
        <end position="173"/>
    </location>
</feature>
<sequence length="173" mass="18356">MRLRGIILVLGTAVGAYALGAASHAPAPPPPTPLATLPQPVPQSTRPSAPPPKRTAKPEVARPANQPLQLVPQRVSNPPITPQPAQPTETRRRKPDAKAALTAAAIAALIVTASRNAYHSTGRPCACPDDRMRNGRRCGSRSAYSRPGGAAPKCFADDVTAEMIEDYRKTMMR</sequence>
<evidence type="ECO:0000256" key="1">
    <source>
        <dbReference type="SAM" id="MobiDB-lite"/>
    </source>
</evidence>
<dbReference type="Proteomes" id="UP000254343">
    <property type="component" value="Unassembled WGS sequence"/>
</dbReference>
<keyword evidence="2" id="KW-0732">Signal</keyword>
<feature type="signal peptide" evidence="2">
    <location>
        <begin position="1"/>
        <end position="18"/>
    </location>
</feature>
<proteinExistence type="predicted"/>
<evidence type="ECO:0000313" key="3">
    <source>
        <dbReference type="EMBL" id="SUU85018.1"/>
    </source>
</evidence>
<organism evidence="3 4">
    <name type="scientific">Afipia felis</name>
    <name type="common">Cat scratch disease bacillus</name>
    <dbReference type="NCBI Taxonomy" id="1035"/>
    <lineage>
        <taxon>Bacteria</taxon>
        <taxon>Pseudomonadati</taxon>
        <taxon>Pseudomonadota</taxon>
        <taxon>Alphaproteobacteria</taxon>
        <taxon>Hyphomicrobiales</taxon>
        <taxon>Nitrobacteraceae</taxon>
        <taxon>Afipia</taxon>
    </lineage>
</organism>
<evidence type="ECO:0000313" key="4">
    <source>
        <dbReference type="Proteomes" id="UP000254343"/>
    </source>
</evidence>
<evidence type="ECO:0000256" key="2">
    <source>
        <dbReference type="SAM" id="SignalP"/>
    </source>
</evidence>
<dbReference type="EMBL" id="UIGB01000001">
    <property type="protein sequence ID" value="SUU85018.1"/>
    <property type="molecule type" value="Genomic_DNA"/>
</dbReference>
<feature type="region of interest" description="Disordered" evidence="1">
    <location>
        <begin position="24"/>
        <end position="97"/>
    </location>
</feature>
<reference evidence="3 4" key="1">
    <citation type="submission" date="2018-06" db="EMBL/GenBank/DDBJ databases">
        <authorList>
            <consortium name="Pathogen Informatics"/>
            <person name="Doyle S."/>
        </authorList>
    </citation>
    <scope>NUCLEOTIDE SEQUENCE [LARGE SCALE GENOMIC DNA]</scope>
    <source>
        <strain evidence="3 4">NCTC12722</strain>
    </source>
</reference>